<evidence type="ECO:0000256" key="2">
    <source>
        <dbReference type="ARBA" id="ARBA00022475"/>
    </source>
</evidence>
<accession>A0A2J8B5H1</accession>
<feature type="domain" description="Threonine/Serine exporter ThrE" evidence="9">
    <location>
        <begin position="6"/>
        <end position="130"/>
    </location>
</feature>
<reference evidence="11" key="1">
    <citation type="submission" date="2017-04" db="EMBL/GenBank/DDBJ databases">
        <authorList>
            <person name="Bumgarner R.E."/>
            <person name="Fredricks D.N."/>
            <person name="Srinivasan S."/>
        </authorList>
    </citation>
    <scope>NUCLEOTIDE SEQUENCE [LARGE SCALE GENOMIC DNA]</scope>
    <source>
        <strain evidence="11">KA00405</strain>
    </source>
</reference>
<comment type="subcellular location">
    <subcellularLocation>
        <location evidence="1">Cell membrane</location>
        <topology evidence="1">Multi-pass membrane protein</topology>
    </subcellularLocation>
</comment>
<sequence>MGMVIQIIGAFIASLASGIVIDTPNKYLPHTAAIGAAGWAIYLLVLPGSDPASASYFGGLTIALGAHILARLAKTPVTVLLIPALFPLVPGVGMYNTVLAYLHGESTMFSQNLKLTLLIAGMLALAVYTADALVSLFYRFRKLCNKLRA</sequence>
<feature type="transmembrane region" description="Helical" evidence="8">
    <location>
        <begin position="115"/>
        <end position="138"/>
    </location>
</feature>
<evidence type="ECO:0000313" key="10">
    <source>
        <dbReference type="EMBL" id="PNH19986.1"/>
    </source>
</evidence>
<dbReference type="GO" id="GO:0005886">
    <property type="term" value="C:plasma membrane"/>
    <property type="evidence" value="ECO:0007669"/>
    <property type="project" value="UniProtKB-SubCell"/>
</dbReference>
<feature type="transmembrane region" description="Helical" evidence="8">
    <location>
        <begin position="79"/>
        <end position="103"/>
    </location>
</feature>
<gene>
    <name evidence="10" type="ORF">B7R76_03715</name>
</gene>
<keyword evidence="2" id="KW-1003">Cell membrane</keyword>
<name>A0A2J8B5H1_9FIRM</name>
<organism evidence="10 11">
    <name type="scientific">Mageeibacillus indolicus</name>
    <dbReference type="NCBI Taxonomy" id="884684"/>
    <lineage>
        <taxon>Bacteria</taxon>
        <taxon>Bacillati</taxon>
        <taxon>Bacillota</taxon>
        <taxon>Clostridia</taxon>
        <taxon>Eubacteriales</taxon>
        <taxon>Oscillospiraceae</taxon>
        <taxon>Mageeibacillus</taxon>
    </lineage>
</organism>
<dbReference type="Proteomes" id="UP000236394">
    <property type="component" value="Unassembled WGS sequence"/>
</dbReference>
<comment type="caution">
    <text evidence="10">The sequence shown here is derived from an EMBL/GenBank/DDBJ whole genome shotgun (WGS) entry which is preliminary data.</text>
</comment>
<evidence type="ECO:0000256" key="3">
    <source>
        <dbReference type="ARBA" id="ARBA00022519"/>
    </source>
</evidence>
<evidence type="ECO:0000256" key="6">
    <source>
        <dbReference type="ARBA" id="ARBA00023136"/>
    </source>
</evidence>
<evidence type="ECO:0000313" key="11">
    <source>
        <dbReference type="Proteomes" id="UP000236394"/>
    </source>
</evidence>
<dbReference type="AlphaFoldDB" id="A0A2J8B5H1"/>
<comment type="similarity">
    <text evidence="7">Belongs to the ThrE exporter (TC 2.A.79) family.</text>
</comment>
<dbReference type="InterPro" id="IPR024528">
    <property type="entry name" value="ThrE_2"/>
</dbReference>
<dbReference type="EMBL" id="NBZD01000001">
    <property type="protein sequence ID" value="PNH19986.1"/>
    <property type="molecule type" value="Genomic_DNA"/>
</dbReference>
<evidence type="ECO:0000256" key="8">
    <source>
        <dbReference type="SAM" id="Phobius"/>
    </source>
</evidence>
<keyword evidence="4 8" id="KW-0812">Transmembrane</keyword>
<dbReference type="RefSeq" id="WP_012993087.1">
    <property type="nucleotide sequence ID" value="NZ_NBZD01000001.1"/>
</dbReference>
<evidence type="ECO:0000256" key="1">
    <source>
        <dbReference type="ARBA" id="ARBA00004651"/>
    </source>
</evidence>
<dbReference type="InterPro" id="IPR050539">
    <property type="entry name" value="ThrE_Dicarb/AminoAcid_Exp"/>
</dbReference>
<evidence type="ECO:0000259" key="9">
    <source>
        <dbReference type="Pfam" id="PF12821"/>
    </source>
</evidence>
<dbReference type="GO" id="GO:0015744">
    <property type="term" value="P:succinate transport"/>
    <property type="evidence" value="ECO:0007669"/>
    <property type="project" value="TreeGrafter"/>
</dbReference>
<protein>
    <recommendedName>
        <fullName evidence="9">Threonine/Serine exporter ThrE domain-containing protein</fullName>
    </recommendedName>
</protein>
<dbReference type="OMA" id="YCGINGM"/>
<keyword evidence="5 8" id="KW-1133">Transmembrane helix</keyword>
<evidence type="ECO:0000256" key="7">
    <source>
        <dbReference type="ARBA" id="ARBA00034125"/>
    </source>
</evidence>
<feature type="transmembrane region" description="Helical" evidence="8">
    <location>
        <begin position="53"/>
        <end position="73"/>
    </location>
</feature>
<keyword evidence="3" id="KW-0997">Cell inner membrane</keyword>
<dbReference type="PANTHER" id="PTHR34390">
    <property type="entry name" value="UPF0442 PROTEIN YJJB-RELATED"/>
    <property type="match status" value="1"/>
</dbReference>
<proteinExistence type="inferred from homology"/>
<keyword evidence="6 8" id="KW-0472">Membrane</keyword>
<dbReference type="PANTHER" id="PTHR34390:SF1">
    <property type="entry name" value="SUCCINATE TRANSPORTER SUBUNIT YJJB-RELATED"/>
    <property type="match status" value="1"/>
</dbReference>
<feature type="transmembrane region" description="Helical" evidence="8">
    <location>
        <begin position="28"/>
        <end position="46"/>
    </location>
</feature>
<dbReference type="Pfam" id="PF12821">
    <property type="entry name" value="ThrE_2"/>
    <property type="match status" value="1"/>
</dbReference>
<evidence type="ECO:0000256" key="4">
    <source>
        <dbReference type="ARBA" id="ARBA00022692"/>
    </source>
</evidence>
<evidence type="ECO:0000256" key="5">
    <source>
        <dbReference type="ARBA" id="ARBA00022989"/>
    </source>
</evidence>